<keyword evidence="3" id="KW-1185">Reference proteome</keyword>
<feature type="region of interest" description="Disordered" evidence="1">
    <location>
        <begin position="23"/>
        <end position="46"/>
    </location>
</feature>
<dbReference type="EMBL" id="JAOYFB010000037">
    <property type="protein sequence ID" value="KAK4024347.1"/>
    <property type="molecule type" value="Genomic_DNA"/>
</dbReference>
<evidence type="ECO:0000313" key="2">
    <source>
        <dbReference type="EMBL" id="KAK4024347.1"/>
    </source>
</evidence>
<gene>
    <name evidence="2" type="ORF">OUZ56_009761</name>
</gene>
<name>A0ABR0AGU2_9CRUS</name>
<reference evidence="2 3" key="1">
    <citation type="journal article" date="2023" name="Nucleic Acids Res.">
        <title>The hologenome of Daphnia magna reveals possible DNA methylation and microbiome-mediated evolution of the host genome.</title>
        <authorList>
            <person name="Chaturvedi A."/>
            <person name="Li X."/>
            <person name="Dhandapani V."/>
            <person name="Marshall H."/>
            <person name="Kissane S."/>
            <person name="Cuenca-Cambronero M."/>
            <person name="Asole G."/>
            <person name="Calvet F."/>
            <person name="Ruiz-Romero M."/>
            <person name="Marangio P."/>
            <person name="Guigo R."/>
            <person name="Rago D."/>
            <person name="Mirbahai L."/>
            <person name="Eastwood N."/>
            <person name="Colbourne J.K."/>
            <person name="Zhou J."/>
            <person name="Mallon E."/>
            <person name="Orsini L."/>
        </authorList>
    </citation>
    <scope>NUCLEOTIDE SEQUENCE [LARGE SCALE GENOMIC DNA]</scope>
    <source>
        <strain evidence="2">LRV0_1</strain>
    </source>
</reference>
<organism evidence="2 3">
    <name type="scientific">Daphnia magna</name>
    <dbReference type="NCBI Taxonomy" id="35525"/>
    <lineage>
        <taxon>Eukaryota</taxon>
        <taxon>Metazoa</taxon>
        <taxon>Ecdysozoa</taxon>
        <taxon>Arthropoda</taxon>
        <taxon>Crustacea</taxon>
        <taxon>Branchiopoda</taxon>
        <taxon>Diplostraca</taxon>
        <taxon>Cladocera</taxon>
        <taxon>Anomopoda</taxon>
        <taxon>Daphniidae</taxon>
        <taxon>Daphnia</taxon>
    </lineage>
</organism>
<evidence type="ECO:0000313" key="3">
    <source>
        <dbReference type="Proteomes" id="UP001234178"/>
    </source>
</evidence>
<evidence type="ECO:0000256" key="1">
    <source>
        <dbReference type="SAM" id="MobiDB-lite"/>
    </source>
</evidence>
<protein>
    <submittedName>
        <fullName evidence="2">Uncharacterized protein</fullName>
    </submittedName>
</protein>
<accession>A0ABR0AGU2</accession>
<comment type="caution">
    <text evidence="2">The sequence shown here is derived from an EMBL/GenBank/DDBJ whole genome shotgun (WGS) entry which is preliminary data.</text>
</comment>
<dbReference type="Proteomes" id="UP001234178">
    <property type="component" value="Unassembled WGS sequence"/>
</dbReference>
<proteinExistence type="predicted"/>
<sequence>MQVQGLLLRGRVFASHVKSPEFNPPQLQFNRKKHKNQQYRQQSIKSSLNLNSESGLSILIQ</sequence>